<dbReference type="InterPro" id="IPR050398">
    <property type="entry name" value="HssS/ArlS-like"/>
</dbReference>
<comment type="subcellular location">
    <subcellularLocation>
        <location evidence="2">Cell membrane</location>
        <topology evidence="2">Multi-pass membrane protein</topology>
    </subcellularLocation>
</comment>
<evidence type="ECO:0000313" key="16">
    <source>
        <dbReference type="EMBL" id="ABZ84215.1"/>
    </source>
</evidence>
<dbReference type="InterPro" id="IPR005467">
    <property type="entry name" value="His_kinase_dom"/>
</dbReference>
<dbReference type="InterPro" id="IPR003594">
    <property type="entry name" value="HATPase_dom"/>
</dbReference>
<dbReference type="GO" id="GO:0005886">
    <property type="term" value="C:plasma membrane"/>
    <property type="evidence" value="ECO:0007669"/>
    <property type="project" value="UniProtKB-SubCell"/>
</dbReference>
<dbReference type="GO" id="GO:0000155">
    <property type="term" value="F:phosphorelay sensor kinase activity"/>
    <property type="evidence" value="ECO:0007669"/>
    <property type="project" value="InterPro"/>
</dbReference>
<dbReference type="InterPro" id="IPR036890">
    <property type="entry name" value="HATPase_C_sf"/>
</dbReference>
<keyword evidence="12" id="KW-0902">Two-component regulatory system</keyword>
<dbReference type="Gene3D" id="1.10.287.130">
    <property type="match status" value="1"/>
</dbReference>
<dbReference type="Pfam" id="PF00512">
    <property type="entry name" value="HisKA"/>
    <property type="match status" value="1"/>
</dbReference>
<dbReference type="InterPro" id="IPR004358">
    <property type="entry name" value="Sig_transdc_His_kin-like_C"/>
</dbReference>
<dbReference type="Gene3D" id="3.30.565.10">
    <property type="entry name" value="Histidine kinase-like ATPase, C-terminal domain"/>
    <property type="match status" value="1"/>
</dbReference>
<dbReference type="GO" id="GO:0005524">
    <property type="term" value="F:ATP binding"/>
    <property type="evidence" value="ECO:0007669"/>
    <property type="project" value="UniProtKB-KW"/>
</dbReference>
<keyword evidence="8" id="KW-0547">Nucleotide-binding</keyword>
<evidence type="ECO:0000256" key="13">
    <source>
        <dbReference type="ARBA" id="ARBA00023136"/>
    </source>
</evidence>
<keyword evidence="17" id="KW-1185">Reference proteome</keyword>
<evidence type="ECO:0000256" key="12">
    <source>
        <dbReference type="ARBA" id="ARBA00023012"/>
    </source>
</evidence>
<evidence type="ECO:0000256" key="2">
    <source>
        <dbReference type="ARBA" id="ARBA00004651"/>
    </source>
</evidence>
<keyword evidence="13 14" id="KW-0472">Membrane</keyword>
<dbReference type="EC" id="2.7.13.3" evidence="3"/>
<accession>B0TE20</accession>
<evidence type="ECO:0000256" key="4">
    <source>
        <dbReference type="ARBA" id="ARBA00022475"/>
    </source>
</evidence>
<dbReference type="CDD" id="cd00082">
    <property type="entry name" value="HisKA"/>
    <property type="match status" value="1"/>
</dbReference>
<dbReference type="Pfam" id="PF02518">
    <property type="entry name" value="HATPase_c"/>
    <property type="match status" value="1"/>
</dbReference>
<dbReference type="HOGENOM" id="CLU_000445_89_3_9"/>
<reference evidence="16 17" key="1">
    <citation type="journal article" date="2008" name="J. Bacteriol.">
        <title>The genome of Heliobacterium modesticaldum, a phototrophic representative of the Firmicutes containing the simplest photosynthetic apparatus.</title>
        <authorList>
            <person name="Sattley W.M."/>
            <person name="Madigan M.T."/>
            <person name="Swingley W.D."/>
            <person name="Cheung P.C."/>
            <person name="Clocksin K.M."/>
            <person name="Conrad A.L."/>
            <person name="Dejesa L.C."/>
            <person name="Honchak B.M."/>
            <person name="Jung D.O."/>
            <person name="Karbach L.E."/>
            <person name="Kurdoglu A."/>
            <person name="Lahiri S."/>
            <person name="Mastrian S.D."/>
            <person name="Page L.E."/>
            <person name="Taylor H.L."/>
            <person name="Wang Z.T."/>
            <person name="Raymond J."/>
            <person name="Chen M."/>
            <person name="Blankenship R.E."/>
            <person name="Touchman J.W."/>
        </authorList>
    </citation>
    <scope>NUCLEOTIDE SEQUENCE [LARGE SCALE GENOMIC DNA]</scope>
    <source>
        <strain evidence="17">ATCC 51547 / Ice1</strain>
    </source>
</reference>
<dbReference type="PRINTS" id="PR00344">
    <property type="entry name" value="BCTRLSENSOR"/>
</dbReference>
<comment type="catalytic activity">
    <reaction evidence="1">
        <text>ATP + protein L-histidine = ADP + protein N-phospho-L-histidine.</text>
        <dbReference type="EC" id="2.7.13.3"/>
    </reaction>
</comment>
<proteinExistence type="predicted"/>
<protein>
    <recommendedName>
        <fullName evidence="3">histidine kinase</fullName>
        <ecNumber evidence="3">2.7.13.3</ecNumber>
    </recommendedName>
</protein>
<dbReference type="SUPFAM" id="SSF55874">
    <property type="entry name" value="ATPase domain of HSP90 chaperone/DNA topoisomerase II/histidine kinase"/>
    <property type="match status" value="1"/>
</dbReference>
<keyword evidence="4" id="KW-1003">Cell membrane</keyword>
<dbReference type="SMART" id="SM00387">
    <property type="entry name" value="HATPase_c"/>
    <property type="match status" value="1"/>
</dbReference>
<dbReference type="InterPro" id="IPR036097">
    <property type="entry name" value="HisK_dim/P_sf"/>
</dbReference>
<evidence type="ECO:0000313" key="17">
    <source>
        <dbReference type="Proteomes" id="UP000008550"/>
    </source>
</evidence>
<feature type="domain" description="Histidine kinase" evidence="15">
    <location>
        <begin position="89"/>
        <end position="296"/>
    </location>
</feature>
<keyword evidence="7 14" id="KW-0812">Transmembrane</keyword>
<name>B0TE20_HELMI</name>
<dbReference type="CDD" id="cd00075">
    <property type="entry name" value="HATPase"/>
    <property type="match status" value="1"/>
</dbReference>
<evidence type="ECO:0000256" key="1">
    <source>
        <dbReference type="ARBA" id="ARBA00000085"/>
    </source>
</evidence>
<keyword evidence="9 16" id="KW-0418">Kinase</keyword>
<dbReference type="SMART" id="SM00388">
    <property type="entry name" value="HisKA"/>
    <property type="match status" value="1"/>
</dbReference>
<evidence type="ECO:0000256" key="10">
    <source>
        <dbReference type="ARBA" id="ARBA00022840"/>
    </source>
</evidence>
<dbReference type="Proteomes" id="UP000008550">
    <property type="component" value="Chromosome"/>
</dbReference>
<evidence type="ECO:0000256" key="14">
    <source>
        <dbReference type="SAM" id="Phobius"/>
    </source>
</evidence>
<dbReference type="PANTHER" id="PTHR45528">
    <property type="entry name" value="SENSOR HISTIDINE KINASE CPXA"/>
    <property type="match status" value="1"/>
</dbReference>
<dbReference type="AlphaFoldDB" id="B0TE20"/>
<gene>
    <name evidence="16" type="ORF">HM1_1645</name>
</gene>
<evidence type="ECO:0000256" key="8">
    <source>
        <dbReference type="ARBA" id="ARBA00022741"/>
    </source>
</evidence>
<evidence type="ECO:0000256" key="5">
    <source>
        <dbReference type="ARBA" id="ARBA00022553"/>
    </source>
</evidence>
<organism evidence="16 17">
    <name type="scientific">Heliobacterium modesticaldum (strain ATCC 51547 / Ice1)</name>
    <dbReference type="NCBI Taxonomy" id="498761"/>
    <lineage>
        <taxon>Bacteria</taxon>
        <taxon>Bacillati</taxon>
        <taxon>Bacillota</taxon>
        <taxon>Clostridia</taxon>
        <taxon>Eubacteriales</taxon>
        <taxon>Heliobacteriaceae</taxon>
        <taxon>Heliomicrobium</taxon>
    </lineage>
</organism>
<evidence type="ECO:0000256" key="6">
    <source>
        <dbReference type="ARBA" id="ARBA00022679"/>
    </source>
</evidence>
<keyword evidence="11 14" id="KW-1133">Transmembrane helix</keyword>
<evidence type="ECO:0000256" key="9">
    <source>
        <dbReference type="ARBA" id="ARBA00022777"/>
    </source>
</evidence>
<evidence type="ECO:0000259" key="15">
    <source>
        <dbReference type="PROSITE" id="PS50109"/>
    </source>
</evidence>
<evidence type="ECO:0000256" key="3">
    <source>
        <dbReference type="ARBA" id="ARBA00012438"/>
    </source>
</evidence>
<dbReference type="KEGG" id="hmo:HM1_1645"/>
<sequence>MNLFKWAAVVFIVFLGTGVVFMAIVYQEVRRMQRLLAEAIQGNRQVRFYSHLSLLHPIAAQVNILLQQLHIQESNKRRDDEQRRRFITAITHDLRTPLASVLGYLEAVHKGLTNPDKKDEYIETAYYKGLTLLNTLNRFFEWAKLDLHQEQLSPQTINLAETHREVLIEFLPGLEARGIQLIAEIPLVANVTIDPETVARVIRNLIQNAIDHALDVTIIRVRLDVNKRQTVIEDNGKGRPEVDDDIFEPFQRQRKSKGLGLGLAISRQLLRMQKGNLYAEPSAEGGLSFIIQWPSA</sequence>
<dbReference type="PROSITE" id="PS50109">
    <property type="entry name" value="HIS_KIN"/>
    <property type="match status" value="1"/>
</dbReference>
<keyword evidence="10" id="KW-0067">ATP-binding</keyword>
<dbReference type="eggNOG" id="COG2205">
    <property type="taxonomic scope" value="Bacteria"/>
</dbReference>
<dbReference type="STRING" id="498761.HM1_1645"/>
<keyword evidence="6" id="KW-0808">Transferase</keyword>
<dbReference type="SUPFAM" id="SSF47384">
    <property type="entry name" value="Homodimeric domain of signal transducing histidine kinase"/>
    <property type="match status" value="1"/>
</dbReference>
<dbReference type="EMBL" id="CP000930">
    <property type="protein sequence ID" value="ABZ84215.1"/>
    <property type="molecule type" value="Genomic_DNA"/>
</dbReference>
<evidence type="ECO:0000256" key="11">
    <source>
        <dbReference type="ARBA" id="ARBA00022989"/>
    </source>
</evidence>
<feature type="transmembrane region" description="Helical" evidence="14">
    <location>
        <begin position="6"/>
        <end position="26"/>
    </location>
</feature>
<dbReference type="InterPro" id="IPR003661">
    <property type="entry name" value="HisK_dim/P_dom"/>
</dbReference>
<keyword evidence="5" id="KW-0597">Phosphoprotein</keyword>
<dbReference type="PANTHER" id="PTHR45528:SF1">
    <property type="entry name" value="SENSOR HISTIDINE KINASE CPXA"/>
    <property type="match status" value="1"/>
</dbReference>
<evidence type="ECO:0000256" key="7">
    <source>
        <dbReference type="ARBA" id="ARBA00022692"/>
    </source>
</evidence>